<feature type="transmembrane region" description="Helical" evidence="9">
    <location>
        <begin position="224"/>
        <end position="244"/>
    </location>
</feature>
<dbReference type="RefSeq" id="WP_134489117.1">
    <property type="nucleotide sequence ID" value="NZ_LR536450.1"/>
</dbReference>
<feature type="transmembrane region" description="Helical" evidence="9">
    <location>
        <begin position="25"/>
        <end position="44"/>
    </location>
</feature>
<sequence>MGFTAHFELAVLAVAIEAVVGYPPALYAALGHPVSWIGALISYCDRRLNREDRSFAERRILGAAALGFILAAAGGAAFVISSLIVHLALPNSIALCLLALIASSLIAQRSLHSHVRAVALALEHRGLEAGRAAVAAIVGRNVSALDAAGVARAAIESLAENFSDGIVAPAFWLAAGGLPGGVCYKAINTADSMIGHLTPRHAAFGYAAAKLDDVANFFPARLSVLWIAVAAMFLKGAGAGGAAWRTALRDGRGHPSPNAGWPEAAFAGALGLKLGGPRRYGDEEIADAWIGSGESAATSRDIFRALALYRRACLVHWGVLALAALLFYRARVSSRSRSMWISRCRAMASSALSTDAS</sequence>
<gene>
    <name evidence="9 10" type="primary">cobD</name>
    <name evidence="10" type="ORF">MTUNDRAET4_2067</name>
</gene>
<keyword evidence="4 9" id="KW-1003">Cell membrane</keyword>
<organism evidence="10 11">
    <name type="scientific">Methylocella tundrae</name>
    <dbReference type="NCBI Taxonomy" id="227605"/>
    <lineage>
        <taxon>Bacteria</taxon>
        <taxon>Pseudomonadati</taxon>
        <taxon>Pseudomonadota</taxon>
        <taxon>Alphaproteobacteria</taxon>
        <taxon>Hyphomicrobiales</taxon>
        <taxon>Beijerinckiaceae</taxon>
        <taxon>Methylocella</taxon>
    </lineage>
</organism>
<dbReference type="GO" id="GO:0009236">
    <property type="term" value="P:cobalamin biosynthetic process"/>
    <property type="evidence" value="ECO:0007669"/>
    <property type="project" value="UniProtKB-UniRule"/>
</dbReference>
<accession>A0A4U8Z102</accession>
<proteinExistence type="inferred from homology"/>
<dbReference type="Proteomes" id="UP000294360">
    <property type="component" value="Chromosome"/>
</dbReference>
<dbReference type="GO" id="GO:0048472">
    <property type="term" value="F:threonine-phosphate decarboxylase activity"/>
    <property type="evidence" value="ECO:0007669"/>
    <property type="project" value="InterPro"/>
</dbReference>
<evidence type="ECO:0000256" key="5">
    <source>
        <dbReference type="ARBA" id="ARBA00022573"/>
    </source>
</evidence>
<dbReference type="PANTHER" id="PTHR34308">
    <property type="entry name" value="COBALAMIN BIOSYNTHESIS PROTEIN CBIB"/>
    <property type="match status" value="1"/>
</dbReference>
<dbReference type="HAMAP" id="MF_00024">
    <property type="entry name" value="CobD_CbiB"/>
    <property type="match status" value="1"/>
</dbReference>
<feature type="transmembrane region" description="Helical" evidence="9">
    <location>
        <begin position="87"/>
        <end position="107"/>
    </location>
</feature>
<comment type="similarity">
    <text evidence="3 9">Belongs to the CobD/CbiB family.</text>
</comment>
<name>A0A4U8Z102_METTU</name>
<dbReference type="OrthoDB" id="9811967at2"/>
<evidence type="ECO:0000313" key="10">
    <source>
        <dbReference type="EMBL" id="VFU08960.1"/>
    </source>
</evidence>
<keyword evidence="5 9" id="KW-0169">Cobalamin biosynthesis</keyword>
<evidence type="ECO:0000256" key="2">
    <source>
        <dbReference type="ARBA" id="ARBA00004953"/>
    </source>
</evidence>
<dbReference type="AlphaFoldDB" id="A0A4U8Z102"/>
<dbReference type="EMBL" id="LR536450">
    <property type="protein sequence ID" value="VFU08960.1"/>
    <property type="molecule type" value="Genomic_DNA"/>
</dbReference>
<dbReference type="NCBIfam" id="TIGR00380">
    <property type="entry name" value="cobal_cbiB"/>
    <property type="match status" value="1"/>
</dbReference>
<dbReference type="UniPathway" id="UPA00148"/>
<comment type="pathway">
    <text evidence="2 9">Cofactor biosynthesis; adenosylcobalamin biosynthesis.</text>
</comment>
<evidence type="ECO:0000256" key="8">
    <source>
        <dbReference type="ARBA" id="ARBA00023136"/>
    </source>
</evidence>
<evidence type="ECO:0000256" key="9">
    <source>
        <dbReference type="HAMAP-Rule" id="MF_00024"/>
    </source>
</evidence>
<reference evidence="10 11" key="1">
    <citation type="submission" date="2019-03" db="EMBL/GenBank/DDBJ databases">
        <authorList>
            <person name="Kox A.R. M."/>
        </authorList>
    </citation>
    <scope>NUCLEOTIDE SEQUENCE [LARGE SCALE GENOMIC DNA]</scope>
    <source>
        <strain evidence="10">MTUNDRAET4 annotated genome</strain>
    </source>
</reference>
<dbReference type="KEGG" id="mtun:MTUNDRAET4_2067"/>
<evidence type="ECO:0000256" key="7">
    <source>
        <dbReference type="ARBA" id="ARBA00022989"/>
    </source>
</evidence>
<feature type="transmembrane region" description="Helical" evidence="9">
    <location>
        <begin position="308"/>
        <end position="328"/>
    </location>
</feature>
<evidence type="ECO:0000256" key="6">
    <source>
        <dbReference type="ARBA" id="ARBA00022692"/>
    </source>
</evidence>
<dbReference type="Pfam" id="PF03186">
    <property type="entry name" value="CobD_Cbib"/>
    <property type="match status" value="1"/>
</dbReference>
<evidence type="ECO:0000256" key="3">
    <source>
        <dbReference type="ARBA" id="ARBA00006263"/>
    </source>
</evidence>
<keyword evidence="6 9" id="KW-0812">Transmembrane</keyword>
<comment type="function">
    <text evidence="9">Converts cobyric acid to cobinamide by the addition of aminopropanol on the F carboxylic group.</text>
</comment>
<dbReference type="InterPro" id="IPR004485">
    <property type="entry name" value="Cobalamin_biosynth_CobD/CbiB"/>
</dbReference>
<protein>
    <recommendedName>
        <fullName evidence="9">Cobalamin biosynthesis protein CobD</fullName>
    </recommendedName>
</protein>
<evidence type="ECO:0000313" key="11">
    <source>
        <dbReference type="Proteomes" id="UP000294360"/>
    </source>
</evidence>
<dbReference type="GO" id="GO:0005886">
    <property type="term" value="C:plasma membrane"/>
    <property type="evidence" value="ECO:0007669"/>
    <property type="project" value="UniProtKB-SubCell"/>
</dbReference>
<dbReference type="PANTHER" id="PTHR34308:SF1">
    <property type="entry name" value="COBALAMIN BIOSYNTHESIS PROTEIN CBIB"/>
    <property type="match status" value="1"/>
</dbReference>
<evidence type="ECO:0000256" key="1">
    <source>
        <dbReference type="ARBA" id="ARBA00004651"/>
    </source>
</evidence>
<keyword evidence="7 9" id="KW-1133">Transmembrane helix</keyword>
<evidence type="ECO:0000256" key="4">
    <source>
        <dbReference type="ARBA" id="ARBA00022475"/>
    </source>
</evidence>
<feature type="transmembrane region" description="Helical" evidence="9">
    <location>
        <begin position="60"/>
        <end position="81"/>
    </location>
</feature>
<dbReference type="GO" id="GO:0015420">
    <property type="term" value="F:ABC-type vitamin B12 transporter activity"/>
    <property type="evidence" value="ECO:0007669"/>
    <property type="project" value="UniProtKB-UniRule"/>
</dbReference>
<keyword evidence="8 9" id="KW-0472">Membrane</keyword>
<comment type="subcellular location">
    <subcellularLocation>
        <location evidence="1 9">Cell membrane</location>
        <topology evidence="1 9">Multi-pass membrane protein</topology>
    </subcellularLocation>
</comment>